<protein>
    <submittedName>
        <fullName evidence="2">Uncharacterized protein</fullName>
    </submittedName>
</protein>
<sequence>MDIFQFVEQFSTNEHTIAYLRNRGLLRQIAPICGRNRCPRRMTQRRANKQIGKQIAGPLQIVLKSFAECQEAIKVVRIEEQ</sequence>
<keyword evidence="1" id="KW-1185">Reference proteome</keyword>
<proteinExistence type="predicted"/>
<evidence type="ECO:0000313" key="1">
    <source>
        <dbReference type="Proteomes" id="UP000887561"/>
    </source>
</evidence>
<organism evidence="1 2">
    <name type="scientific">Meloidogyne javanica</name>
    <name type="common">Root-knot nematode worm</name>
    <dbReference type="NCBI Taxonomy" id="6303"/>
    <lineage>
        <taxon>Eukaryota</taxon>
        <taxon>Metazoa</taxon>
        <taxon>Ecdysozoa</taxon>
        <taxon>Nematoda</taxon>
        <taxon>Chromadorea</taxon>
        <taxon>Rhabditida</taxon>
        <taxon>Tylenchina</taxon>
        <taxon>Tylenchomorpha</taxon>
        <taxon>Tylenchoidea</taxon>
        <taxon>Meloidogynidae</taxon>
        <taxon>Meloidogyninae</taxon>
        <taxon>Meloidogyne</taxon>
        <taxon>Meloidogyne incognita group</taxon>
    </lineage>
</organism>
<reference evidence="2" key="1">
    <citation type="submission" date="2022-11" db="UniProtKB">
        <authorList>
            <consortium name="WormBaseParasite"/>
        </authorList>
    </citation>
    <scope>IDENTIFICATION</scope>
</reference>
<name>A0A915MQQ5_MELJA</name>
<accession>A0A915MQQ5</accession>
<dbReference type="WBParaSite" id="scaffold457_cov238.g1102">
    <property type="protein sequence ID" value="scaffold457_cov238.g1102"/>
    <property type="gene ID" value="scaffold457_cov238.g1102"/>
</dbReference>
<dbReference type="AlphaFoldDB" id="A0A915MQQ5"/>
<evidence type="ECO:0000313" key="2">
    <source>
        <dbReference type="WBParaSite" id="scaffold457_cov238.g1102"/>
    </source>
</evidence>
<dbReference type="Proteomes" id="UP000887561">
    <property type="component" value="Unplaced"/>
</dbReference>